<accession>A0A558LFM4</accession>
<proteinExistence type="predicted"/>
<gene>
    <name evidence="1" type="ORF">F6H94_06035</name>
</gene>
<comment type="caution">
    <text evidence="1">The sequence shown here is derived from an EMBL/GenBank/DDBJ whole genome shotgun (WGS) entry which is preliminary data.</text>
</comment>
<dbReference type="Proteomes" id="UP000327236">
    <property type="component" value="Unassembled WGS sequence"/>
</dbReference>
<protein>
    <submittedName>
        <fullName evidence="1">Uncharacterized protein</fullName>
    </submittedName>
</protein>
<sequence>MLSQDDKLKQAFQIGLCAVTIMTVAVTCMNIPNNSEIIETKNQTKVIKQKTKEEKEEYRKNSPLNPKFKIDIKKSEAEAIEKIDTGLATLYGNSHSLADYQNHYQELVETFGSKFKKAHLPNPKDKVNQDLFESYIENTQANSYFENIDNVHHAKIISFVEYKSKVYGSEQYLNISFEFDYDLVKGKINSFKDIRYQTEKVMEQ</sequence>
<organism evidence="1 2">
    <name type="scientific">Lactobacillus jensenii</name>
    <dbReference type="NCBI Taxonomy" id="109790"/>
    <lineage>
        <taxon>Bacteria</taxon>
        <taxon>Bacillati</taxon>
        <taxon>Bacillota</taxon>
        <taxon>Bacilli</taxon>
        <taxon>Lactobacillales</taxon>
        <taxon>Lactobacillaceae</taxon>
        <taxon>Lactobacillus</taxon>
    </lineage>
</organism>
<dbReference type="RefSeq" id="WP_021351087.1">
    <property type="nucleotide sequence ID" value="NZ_CATOUX010000011.1"/>
</dbReference>
<evidence type="ECO:0000313" key="1">
    <source>
        <dbReference type="EMBL" id="KAA9321833.1"/>
    </source>
</evidence>
<dbReference type="OrthoDB" id="9865275at2"/>
<name>A0A558LFM4_LACJE</name>
<dbReference type="EMBL" id="VYWW01000025">
    <property type="protein sequence ID" value="KAA9321833.1"/>
    <property type="molecule type" value="Genomic_DNA"/>
</dbReference>
<evidence type="ECO:0000313" key="2">
    <source>
        <dbReference type="Proteomes" id="UP000327236"/>
    </source>
</evidence>
<dbReference type="AlphaFoldDB" id="A0A558LFM4"/>
<reference evidence="1 2" key="1">
    <citation type="submission" date="2019-09" db="EMBL/GenBank/DDBJ databases">
        <title>Draft genome sequence assemblies of isolates from the urinary tract.</title>
        <authorList>
            <person name="Mores C.R."/>
            <person name="Putonti C."/>
            <person name="Wolfe A.J."/>
        </authorList>
    </citation>
    <scope>NUCLEOTIDE SEQUENCE [LARGE SCALE GENOMIC DNA]</scope>
    <source>
        <strain evidence="1 2">UMB246</strain>
    </source>
</reference>